<dbReference type="EMBL" id="JRYB01000001">
    <property type="protein sequence ID" value="OIJ42935.1"/>
    <property type="molecule type" value="Genomic_DNA"/>
</dbReference>
<dbReference type="PANTHER" id="PTHR33525:SF6">
    <property type="entry name" value="HDOD DOMAIN-CONTAINING PROTEIN"/>
    <property type="match status" value="1"/>
</dbReference>
<dbReference type="Pfam" id="PF08668">
    <property type="entry name" value="HDOD"/>
    <property type="match status" value="1"/>
</dbReference>
<accession>A0A1S2ND19</accession>
<reference evidence="2 3" key="1">
    <citation type="submission" date="2014-10" db="EMBL/GenBank/DDBJ databases">
        <authorList>
            <person name="Seo M.-J."/>
            <person name="Seok Y.J."/>
            <person name="Cha I.-T."/>
        </authorList>
    </citation>
    <scope>NUCLEOTIDE SEQUENCE [LARGE SCALE GENOMIC DNA]</scope>
    <source>
        <strain evidence="2 3">NEU</strain>
    </source>
</reference>
<dbReference type="Gene3D" id="1.10.3210.10">
    <property type="entry name" value="Hypothetical protein af1432"/>
    <property type="match status" value="1"/>
</dbReference>
<dbReference type="AlphaFoldDB" id="A0A1S2ND19"/>
<sequence length="327" mass="34819">MKRWLARLFGTRDAGVPIAVPADIAGNRPGAAADDPTLAQFDLDLAFFHWLAGPHVTGRPAPDGPVLDELARLARDPHGAAALVPRVPAVIPQLLRSLRSDATGAGALARQVAQDPVLVAEVIREVNSPYYQPASPIRSLEGAVLLLGQNGLRMLLARVAFRPIISQQAGPLLRLLAPPLWRQSELCAQAAGLLAPRHGADPFEAYLAGLMHNVGLMVAFRVVEQLVPPGALPDADDFGARLVAAARLISARIADEWELPPAIGHAIAHPADAGALPTLLQDADRLAKLQMLAMGGQPLFVRAVLALAPEARHVYDRLLEQSDRQDA</sequence>
<name>A0A1S2ND19_9BURK</name>
<dbReference type="SUPFAM" id="SSF109604">
    <property type="entry name" value="HD-domain/PDEase-like"/>
    <property type="match status" value="1"/>
</dbReference>
<dbReference type="InterPro" id="IPR052340">
    <property type="entry name" value="RNase_Y/CdgJ"/>
</dbReference>
<dbReference type="RefSeq" id="WP_071363078.1">
    <property type="nucleotide sequence ID" value="NZ_JRYB01000001.1"/>
</dbReference>
<dbReference type="InterPro" id="IPR013976">
    <property type="entry name" value="HDOD"/>
</dbReference>
<dbReference type="Proteomes" id="UP000180246">
    <property type="component" value="Unassembled WGS sequence"/>
</dbReference>
<dbReference type="PROSITE" id="PS51833">
    <property type="entry name" value="HDOD"/>
    <property type="match status" value="1"/>
</dbReference>
<organism evidence="2 3">
    <name type="scientific">Massilia timonae</name>
    <dbReference type="NCBI Taxonomy" id="47229"/>
    <lineage>
        <taxon>Bacteria</taxon>
        <taxon>Pseudomonadati</taxon>
        <taxon>Pseudomonadota</taxon>
        <taxon>Betaproteobacteria</taxon>
        <taxon>Burkholderiales</taxon>
        <taxon>Oxalobacteraceae</taxon>
        <taxon>Telluria group</taxon>
        <taxon>Massilia</taxon>
    </lineage>
</organism>
<gene>
    <name evidence="2" type="ORF">LO55_4399</name>
</gene>
<protein>
    <submittedName>
        <fullName evidence="2">HDOD domain protein</fullName>
    </submittedName>
</protein>
<evidence type="ECO:0000313" key="3">
    <source>
        <dbReference type="Proteomes" id="UP000180246"/>
    </source>
</evidence>
<dbReference type="PANTHER" id="PTHR33525">
    <property type="match status" value="1"/>
</dbReference>
<evidence type="ECO:0000313" key="2">
    <source>
        <dbReference type="EMBL" id="OIJ42935.1"/>
    </source>
</evidence>
<proteinExistence type="predicted"/>
<feature type="domain" description="HDOD" evidence="1">
    <location>
        <begin position="84"/>
        <end position="273"/>
    </location>
</feature>
<comment type="caution">
    <text evidence="2">The sequence shown here is derived from an EMBL/GenBank/DDBJ whole genome shotgun (WGS) entry which is preliminary data.</text>
</comment>
<evidence type="ECO:0000259" key="1">
    <source>
        <dbReference type="PROSITE" id="PS51833"/>
    </source>
</evidence>